<dbReference type="EMBL" id="FQVD01000001">
    <property type="protein sequence ID" value="SHE28629.1"/>
    <property type="molecule type" value="Genomic_DNA"/>
</dbReference>
<gene>
    <name evidence="2" type="ORF">SAMN05444349_10131</name>
</gene>
<evidence type="ECO:0000313" key="2">
    <source>
        <dbReference type="EMBL" id="SHE28629.1"/>
    </source>
</evidence>
<keyword evidence="1" id="KW-0472">Membrane</keyword>
<sequence>MSTEISPNTAVTNSSLISTTAIVSQTTNSVLKTQNTIMPKAFKVIPPRQNFDEQRPFVFSIIGFAIFYILTLLIGRIIKTKILHNF</sequence>
<evidence type="ECO:0000313" key="3">
    <source>
        <dbReference type="Proteomes" id="UP000184436"/>
    </source>
</evidence>
<keyword evidence="3" id="KW-1185">Reference proteome</keyword>
<keyword evidence="1" id="KW-0812">Transmembrane</keyword>
<protein>
    <submittedName>
        <fullName evidence="2">Uncharacterized protein</fullName>
    </submittedName>
</protein>
<reference evidence="2 3" key="1">
    <citation type="submission" date="2016-11" db="EMBL/GenBank/DDBJ databases">
        <authorList>
            <person name="Jaros S."/>
            <person name="Januszkiewicz K."/>
            <person name="Wedrychowicz H."/>
        </authorList>
    </citation>
    <scope>NUCLEOTIDE SEQUENCE [LARGE SCALE GENOMIC DNA]</scope>
    <source>
        <strain evidence="2 3">DSM 26883</strain>
    </source>
</reference>
<keyword evidence="1" id="KW-1133">Transmembrane helix</keyword>
<feature type="transmembrane region" description="Helical" evidence="1">
    <location>
        <begin position="57"/>
        <end position="78"/>
    </location>
</feature>
<evidence type="ECO:0000256" key="1">
    <source>
        <dbReference type="SAM" id="Phobius"/>
    </source>
</evidence>
<organism evidence="2 3">
    <name type="scientific">Bacteroides faecichinchillae</name>
    <dbReference type="NCBI Taxonomy" id="871325"/>
    <lineage>
        <taxon>Bacteria</taxon>
        <taxon>Pseudomonadati</taxon>
        <taxon>Bacteroidota</taxon>
        <taxon>Bacteroidia</taxon>
        <taxon>Bacteroidales</taxon>
        <taxon>Bacteroidaceae</taxon>
        <taxon>Bacteroides</taxon>
    </lineage>
</organism>
<name>A0A1M4S8U7_9BACE</name>
<accession>A0A1M4S8U7</accession>
<dbReference type="Proteomes" id="UP000184436">
    <property type="component" value="Unassembled WGS sequence"/>
</dbReference>
<proteinExistence type="predicted"/>
<dbReference type="AlphaFoldDB" id="A0A1M4S8U7"/>